<dbReference type="PATRIC" id="fig|324602.8.peg.2451"/>
<evidence type="ECO:0000313" key="2">
    <source>
        <dbReference type="EMBL" id="ABY35376.1"/>
    </source>
</evidence>
<dbReference type="RefSeq" id="WP_012258030.1">
    <property type="nucleotide sequence ID" value="NC_010175.1"/>
</dbReference>
<reference evidence="3" key="1">
    <citation type="journal article" date="2011" name="BMC Genomics">
        <title>Complete genome sequence of the filamentous anoxygenic phototrophic bacterium Chloroflexus aurantiacus.</title>
        <authorList>
            <person name="Tang K.H."/>
            <person name="Barry K."/>
            <person name="Chertkov O."/>
            <person name="Dalin E."/>
            <person name="Han C.S."/>
            <person name="Hauser L.J."/>
            <person name="Honchak B.M."/>
            <person name="Karbach L.E."/>
            <person name="Land M.L."/>
            <person name="Lapidus A."/>
            <person name="Larimer F.W."/>
            <person name="Mikhailova N."/>
            <person name="Pitluck S."/>
            <person name="Pierson B.K."/>
            <person name="Blankenship R.E."/>
        </authorList>
    </citation>
    <scope>NUCLEOTIDE SEQUENCE [LARGE SCALE GENOMIC DNA]</scope>
    <source>
        <strain evidence="3">ATCC 29366 / DSM 635 / J-10-fl</strain>
    </source>
</reference>
<name>A9WF61_CHLAA</name>
<dbReference type="Pfam" id="PF13699">
    <property type="entry name" value="eCIS_core"/>
    <property type="match status" value="1"/>
</dbReference>
<dbReference type="InterPro" id="IPR025295">
    <property type="entry name" value="eCIS_core_dom"/>
</dbReference>
<organism evidence="2 3">
    <name type="scientific">Chloroflexus aurantiacus (strain ATCC 29366 / DSM 635 / J-10-fl)</name>
    <dbReference type="NCBI Taxonomy" id="324602"/>
    <lineage>
        <taxon>Bacteria</taxon>
        <taxon>Bacillati</taxon>
        <taxon>Chloroflexota</taxon>
        <taxon>Chloroflexia</taxon>
        <taxon>Chloroflexales</taxon>
        <taxon>Chloroflexineae</taxon>
        <taxon>Chloroflexaceae</taxon>
        <taxon>Chloroflexus</taxon>
    </lineage>
</organism>
<feature type="domain" description="eCIS core" evidence="1">
    <location>
        <begin position="26"/>
        <end position="103"/>
    </location>
</feature>
<keyword evidence="3" id="KW-1185">Reference proteome</keyword>
<protein>
    <recommendedName>
        <fullName evidence="1">eCIS core domain-containing protein</fullName>
    </recommendedName>
</protein>
<dbReference type="InterPro" id="IPR010321">
    <property type="entry name" value="DUF922"/>
</dbReference>
<evidence type="ECO:0000259" key="1">
    <source>
        <dbReference type="Pfam" id="PF13699"/>
    </source>
</evidence>
<dbReference type="Pfam" id="PF06037">
    <property type="entry name" value="DUF922"/>
    <property type="match status" value="1"/>
</dbReference>
<proteinExistence type="predicted"/>
<gene>
    <name evidence="2" type="ordered locus">Caur_2164</name>
</gene>
<dbReference type="KEGG" id="cau:Caur_2164"/>
<accession>A9WF61</accession>
<sequence length="315" mass="34822">MRSAIRQLQSQSQYVAHSGVRQHTHPLDPATSTRFAPRFGYDLSTVRIHHDCSAAVTARSLGAAAYTIGRDVFFAPGQYAPHTPAGQRLLAHELTHVVQQAEGTHGQSLHALEAEAEQHANTATTPAPIHRLRPLPEPAQPLLQCYRVPGSLRCHDVVDWLNANSPYAPEWAETRCTYDFNGGVQTRSETLRDGRVRVTARGTPSATVGVDCPIDRPEWEPTDRPNRDAEVAAWQAMRATLDAHEAEHRRIGQRWRAILEGRFRAVSFTVTGSDAADAMQQAQDRLTALQQQWQADAQAAQDAIDPFRGAVLRCP</sequence>
<dbReference type="HOGENOM" id="CLU_881930_0_0_0"/>
<evidence type="ECO:0000313" key="3">
    <source>
        <dbReference type="Proteomes" id="UP000002008"/>
    </source>
</evidence>
<dbReference type="eggNOG" id="COG3409">
    <property type="taxonomic scope" value="Bacteria"/>
</dbReference>
<dbReference type="AlphaFoldDB" id="A9WF61"/>
<dbReference type="STRING" id="324602.Caur_2164"/>
<dbReference type="InParanoid" id="A9WF61"/>
<dbReference type="Proteomes" id="UP000002008">
    <property type="component" value="Chromosome"/>
</dbReference>
<dbReference type="EnsemblBacteria" id="ABY35376">
    <property type="protein sequence ID" value="ABY35376"/>
    <property type="gene ID" value="Caur_2164"/>
</dbReference>
<dbReference type="EMBL" id="CP000909">
    <property type="protein sequence ID" value="ABY35376.1"/>
    <property type="molecule type" value="Genomic_DNA"/>
</dbReference>